<proteinExistence type="predicted"/>
<protein>
    <submittedName>
        <fullName evidence="2">Uncharacterized protein</fullName>
    </submittedName>
</protein>
<dbReference type="EMBL" id="VSSQ01090272">
    <property type="protein sequence ID" value="MPN36242.1"/>
    <property type="molecule type" value="Genomic_DNA"/>
</dbReference>
<evidence type="ECO:0000256" key="1">
    <source>
        <dbReference type="SAM" id="MobiDB-lite"/>
    </source>
</evidence>
<comment type="caution">
    <text evidence="2">The sequence shown here is derived from an EMBL/GenBank/DDBJ whole genome shotgun (WGS) entry which is preliminary data.</text>
</comment>
<evidence type="ECO:0000313" key="2">
    <source>
        <dbReference type="EMBL" id="MPN36242.1"/>
    </source>
</evidence>
<dbReference type="AlphaFoldDB" id="A0A645HCZ5"/>
<reference evidence="2" key="1">
    <citation type="submission" date="2019-08" db="EMBL/GenBank/DDBJ databases">
        <authorList>
            <person name="Kucharzyk K."/>
            <person name="Murdoch R.W."/>
            <person name="Higgins S."/>
            <person name="Loffler F."/>
        </authorList>
    </citation>
    <scope>NUCLEOTIDE SEQUENCE</scope>
</reference>
<sequence>MACGMGRCSASHALSICSMAQPASPNSSSPTMRELPLSVWNARRSVVCSLRLPGSSAKTLRACKPLSTTSRASSRKMDRSSSSPSRSTVFSSAAGSIAAAGTPAGAATAAARSRATSASSVACLPDCMPANT</sequence>
<gene>
    <name evidence="2" type="ORF">SDC9_183751</name>
</gene>
<feature type="compositionally biased region" description="Low complexity" evidence="1">
    <location>
        <begin position="80"/>
        <end position="89"/>
    </location>
</feature>
<feature type="region of interest" description="Disordered" evidence="1">
    <location>
        <begin position="62"/>
        <end position="89"/>
    </location>
</feature>
<accession>A0A645HCZ5</accession>
<organism evidence="2">
    <name type="scientific">bioreactor metagenome</name>
    <dbReference type="NCBI Taxonomy" id="1076179"/>
    <lineage>
        <taxon>unclassified sequences</taxon>
        <taxon>metagenomes</taxon>
        <taxon>ecological metagenomes</taxon>
    </lineage>
</organism>
<name>A0A645HCZ5_9ZZZZ</name>